<dbReference type="STRING" id="1617426.TR69_WS6001000749"/>
<name>A0A136LYI2_9BACT</name>
<evidence type="ECO:0000256" key="1">
    <source>
        <dbReference type="SAM" id="MobiDB-lite"/>
    </source>
</evidence>
<feature type="region of interest" description="Disordered" evidence="1">
    <location>
        <begin position="100"/>
        <end position="122"/>
    </location>
</feature>
<evidence type="ECO:0000313" key="3">
    <source>
        <dbReference type="Proteomes" id="UP000070457"/>
    </source>
</evidence>
<dbReference type="AlphaFoldDB" id="A0A136LYI2"/>
<organism evidence="2 3">
    <name type="scientific">candidate division WS6 bacterium OLB20</name>
    <dbReference type="NCBI Taxonomy" id="1617426"/>
    <lineage>
        <taxon>Bacteria</taxon>
        <taxon>Candidatus Dojkabacteria</taxon>
    </lineage>
</organism>
<dbReference type="EMBL" id="JYNZ01000003">
    <property type="protein sequence ID" value="KXK26734.1"/>
    <property type="molecule type" value="Genomic_DNA"/>
</dbReference>
<proteinExistence type="predicted"/>
<accession>A0A136LYI2</accession>
<reference evidence="2 3" key="1">
    <citation type="submission" date="2015-02" db="EMBL/GenBank/DDBJ databases">
        <title>Improved understanding of the partial-nitritation anammox process through 23 genomes representing the majority of the microbial community.</title>
        <authorList>
            <person name="Speth D.R."/>
            <person name="In T Zandt M."/>
            <person name="Guerrero Cruz S."/>
            <person name="Jetten M.S."/>
            <person name="Dutilh B.E."/>
        </authorList>
    </citation>
    <scope>NUCLEOTIDE SEQUENCE [LARGE SCALE GENOMIC DNA]</scope>
    <source>
        <strain evidence="2">OLB20</strain>
    </source>
</reference>
<sequence>MATGINAIRGEIGKVRADLGEVNSAGKQVGLERQLQDIELQLQAGATPENKAKAVEALRNITGDLDNVMDQQDAENYLYMTDDAIDADLILRTGASDLPPTHPLYGTVTDVLPTSRKKSDSS</sequence>
<dbReference type="Proteomes" id="UP000070457">
    <property type="component" value="Unassembled WGS sequence"/>
</dbReference>
<evidence type="ECO:0000313" key="2">
    <source>
        <dbReference type="EMBL" id="KXK26734.1"/>
    </source>
</evidence>
<comment type="caution">
    <text evidence="2">The sequence shown here is derived from an EMBL/GenBank/DDBJ whole genome shotgun (WGS) entry which is preliminary data.</text>
</comment>
<protein>
    <submittedName>
        <fullName evidence="2">Uncharacterized protein</fullName>
    </submittedName>
</protein>
<gene>
    <name evidence="2" type="ORF">TR69_WS6001000749</name>
</gene>